<dbReference type="PANTHER" id="PTHR43591">
    <property type="entry name" value="METHYLTRANSFERASE"/>
    <property type="match status" value="1"/>
</dbReference>
<gene>
    <name evidence="2" type="ORF">VMCG_10773</name>
</gene>
<accession>A0A423V814</accession>
<dbReference type="Proteomes" id="UP000283895">
    <property type="component" value="Unassembled WGS sequence"/>
</dbReference>
<name>A0A423V814_9PEZI</name>
<evidence type="ECO:0000313" key="2">
    <source>
        <dbReference type="EMBL" id="ROV86946.1"/>
    </source>
</evidence>
<evidence type="ECO:0008006" key="4">
    <source>
        <dbReference type="Google" id="ProtNLM"/>
    </source>
</evidence>
<evidence type="ECO:0000256" key="1">
    <source>
        <dbReference type="ARBA" id="ARBA00038158"/>
    </source>
</evidence>
<keyword evidence="3" id="KW-1185">Reference proteome</keyword>
<comment type="similarity">
    <text evidence="1">Belongs to the methyltransferase superfamily. LaeA methyltransferase family.</text>
</comment>
<organism evidence="2 3">
    <name type="scientific">Cytospora schulzeri</name>
    <dbReference type="NCBI Taxonomy" id="448051"/>
    <lineage>
        <taxon>Eukaryota</taxon>
        <taxon>Fungi</taxon>
        <taxon>Dikarya</taxon>
        <taxon>Ascomycota</taxon>
        <taxon>Pezizomycotina</taxon>
        <taxon>Sordariomycetes</taxon>
        <taxon>Sordariomycetidae</taxon>
        <taxon>Diaporthales</taxon>
        <taxon>Cytosporaceae</taxon>
        <taxon>Cytospora</taxon>
    </lineage>
</organism>
<sequence>MPDIYAEKMTRTMGEGQRNIGYLIHPRIAAALPSNPRVADIGTGTGHFLQCLQKLYPDAILDGYDVSSAMYPDKTPANVSLKVLDMKKPVPEELHGKYDLVHARMMVAAVLPGEWTSIVSNLAQLIRPGGWIQWEECDFLSSKYLRGEKLETSRVDTVVETSHKWREEMRERFQCGWSTLPADMRAAGLLFTESDCVSSDRLPETRKKTGMNGMAAIFAWLRMMSAKGVPGSMSTDDLAQAQKRA</sequence>
<dbReference type="STRING" id="356882.A0A423V814"/>
<dbReference type="SUPFAM" id="SSF53335">
    <property type="entry name" value="S-adenosyl-L-methionine-dependent methyltransferases"/>
    <property type="match status" value="1"/>
</dbReference>
<dbReference type="Pfam" id="PF13489">
    <property type="entry name" value="Methyltransf_23"/>
    <property type="match status" value="1"/>
</dbReference>
<protein>
    <recommendedName>
        <fullName evidence="4">Methyltransferase domain-containing protein</fullName>
    </recommendedName>
</protein>
<dbReference type="Gene3D" id="3.40.50.150">
    <property type="entry name" value="Vaccinia Virus protein VP39"/>
    <property type="match status" value="1"/>
</dbReference>
<reference evidence="2 3" key="1">
    <citation type="submission" date="2015-09" db="EMBL/GenBank/DDBJ databases">
        <title>Host preference determinants of Valsa canker pathogens revealed by comparative genomics.</title>
        <authorList>
            <person name="Yin Z."/>
            <person name="Huang L."/>
        </authorList>
    </citation>
    <scope>NUCLEOTIDE SEQUENCE [LARGE SCALE GENOMIC DNA]</scope>
    <source>
        <strain evidence="2 3">03-1</strain>
    </source>
</reference>
<dbReference type="AlphaFoldDB" id="A0A423V814"/>
<dbReference type="EMBL" id="LKEA01000114">
    <property type="protein sequence ID" value="ROV86946.1"/>
    <property type="molecule type" value="Genomic_DNA"/>
</dbReference>
<proteinExistence type="inferred from homology"/>
<evidence type="ECO:0000313" key="3">
    <source>
        <dbReference type="Proteomes" id="UP000283895"/>
    </source>
</evidence>
<dbReference type="PANTHER" id="PTHR43591:SF110">
    <property type="entry name" value="RHODANESE DOMAIN-CONTAINING PROTEIN"/>
    <property type="match status" value="1"/>
</dbReference>
<dbReference type="OrthoDB" id="417697at2759"/>
<dbReference type="CDD" id="cd02440">
    <property type="entry name" value="AdoMet_MTases"/>
    <property type="match status" value="1"/>
</dbReference>
<dbReference type="InterPro" id="IPR029063">
    <property type="entry name" value="SAM-dependent_MTases_sf"/>
</dbReference>
<comment type="caution">
    <text evidence="2">The sequence shown here is derived from an EMBL/GenBank/DDBJ whole genome shotgun (WGS) entry which is preliminary data.</text>
</comment>